<gene>
    <name evidence="2" type="ORF">DQQ10_01710</name>
</gene>
<reference evidence="2 3" key="1">
    <citation type="submission" date="2018-06" db="EMBL/GenBank/DDBJ databases">
        <title>Chryseolinea flavus sp. nov., a member of the phylum Bacteroidetes isolated from soil.</title>
        <authorList>
            <person name="Li Y."/>
            <person name="Wang J."/>
        </authorList>
    </citation>
    <scope>NUCLEOTIDE SEQUENCE [LARGE SCALE GENOMIC DNA]</scope>
    <source>
        <strain evidence="2 3">SDU1-6</strain>
    </source>
</reference>
<comment type="caution">
    <text evidence="2">The sequence shown here is derived from an EMBL/GenBank/DDBJ whole genome shotgun (WGS) entry which is preliminary data.</text>
</comment>
<sequence length="458" mass="51439">MKYVIFTFSLLMAVGSFAQQQTYDLLSFTPPSGWTKITRENAIAFSFTDNVKRTWAQISIVKSTVSKGNMENDFQSEWKDLAVTPYGTSQQPQAIDKQVFNGWNFWSGSGKFVFNNENANLILSSFSDGQRCISFVIMSNTTAYGAKFDAFIASIQISQPTVVNTSSKQQPAESKLPVGNDATVADGFHFSTTNFDDGWTSVVKPDWVESTKGNVKVVLHYPRKEDGEYISQQVDRTKRFWDLLVAPRYVSASDFFFYEYNTSFEPAYFASANLTDKSGKTQFVALFSKAKSGWIEVIMPTKADFVKVFGVDRPDSYFGEWQALFNLSGLNRFAVSSDDLKGKWTSDFSSSLQYYNTFTGSYAGYNAYSSSQNFSFGTNRTYNWQIWTANSTNGGTVAQNAKSSGTFTMKGNWQVVFSKIENKPKTYNAYFSAIKGGRVLWLQDVEYGDYTPFGKAAK</sequence>
<protein>
    <recommendedName>
        <fullName evidence="4">DUF3472 domain-containing protein</fullName>
    </recommendedName>
</protein>
<evidence type="ECO:0000256" key="1">
    <source>
        <dbReference type="SAM" id="SignalP"/>
    </source>
</evidence>
<feature type="signal peptide" evidence="1">
    <location>
        <begin position="1"/>
        <end position="18"/>
    </location>
</feature>
<dbReference type="Proteomes" id="UP000251889">
    <property type="component" value="Unassembled WGS sequence"/>
</dbReference>
<dbReference type="OrthoDB" id="832921at2"/>
<evidence type="ECO:0000313" key="2">
    <source>
        <dbReference type="EMBL" id="RAW02850.1"/>
    </source>
</evidence>
<accession>A0A364Y7D2</accession>
<organism evidence="2 3">
    <name type="scientific">Pseudochryseolinea flava</name>
    <dbReference type="NCBI Taxonomy" id="2059302"/>
    <lineage>
        <taxon>Bacteria</taxon>
        <taxon>Pseudomonadati</taxon>
        <taxon>Bacteroidota</taxon>
        <taxon>Cytophagia</taxon>
        <taxon>Cytophagales</taxon>
        <taxon>Fulvivirgaceae</taxon>
        <taxon>Pseudochryseolinea</taxon>
    </lineage>
</organism>
<keyword evidence="3" id="KW-1185">Reference proteome</keyword>
<evidence type="ECO:0000313" key="3">
    <source>
        <dbReference type="Proteomes" id="UP000251889"/>
    </source>
</evidence>
<dbReference type="RefSeq" id="WP_112745065.1">
    <property type="nucleotide sequence ID" value="NZ_QMFY01000001.1"/>
</dbReference>
<proteinExistence type="predicted"/>
<keyword evidence="1" id="KW-0732">Signal</keyword>
<dbReference type="EMBL" id="QMFY01000001">
    <property type="protein sequence ID" value="RAW02850.1"/>
    <property type="molecule type" value="Genomic_DNA"/>
</dbReference>
<feature type="chain" id="PRO_5016924661" description="DUF3472 domain-containing protein" evidence="1">
    <location>
        <begin position="19"/>
        <end position="458"/>
    </location>
</feature>
<evidence type="ECO:0008006" key="4">
    <source>
        <dbReference type="Google" id="ProtNLM"/>
    </source>
</evidence>
<name>A0A364Y7D2_9BACT</name>
<dbReference type="AlphaFoldDB" id="A0A364Y7D2"/>